<gene>
    <name evidence="2" type="ORF">ACFO0N_14940</name>
</gene>
<dbReference type="Proteomes" id="UP001595921">
    <property type="component" value="Unassembled WGS sequence"/>
</dbReference>
<reference evidence="2 3" key="1">
    <citation type="journal article" date="2019" name="Int. J. Syst. Evol. Microbiol.">
        <title>The Global Catalogue of Microorganisms (GCM) 10K type strain sequencing project: providing services to taxonomists for standard genome sequencing and annotation.</title>
        <authorList>
            <consortium name="The Broad Institute Genomics Platform"/>
            <consortium name="The Broad Institute Genome Sequencing Center for Infectious Disease"/>
            <person name="Wu L."/>
            <person name="Ma J."/>
        </authorList>
    </citation>
    <scope>NUCLEOTIDE SEQUENCE [LARGE SCALE GENOMIC DNA]</scope>
    <source>
        <strain evidence="2 3">CGMCC 1.12553</strain>
    </source>
</reference>
<feature type="transmembrane region" description="Helical" evidence="1">
    <location>
        <begin position="96"/>
        <end position="122"/>
    </location>
</feature>
<proteinExistence type="predicted"/>
<name>A0ABD5PEB8_9EURY</name>
<dbReference type="AlphaFoldDB" id="A0ABD5PEB8"/>
<keyword evidence="1" id="KW-0472">Membrane</keyword>
<feature type="transmembrane region" description="Helical" evidence="1">
    <location>
        <begin position="142"/>
        <end position="161"/>
    </location>
</feature>
<keyword evidence="1" id="KW-1133">Transmembrane helix</keyword>
<dbReference type="EMBL" id="JBHSDS010000008">
    <property type="protein sequence ID" value="MFC4359240.1"/>
    <property type="molecule type" value="Genomic_DNA"/>
</dbReference>
<evidence type="ECO:0000313" key="2">
    <source>
        <dbReference type="EMBL" id="MFC4359240.1"/>
    </source>
</evidence>
<evidence type="ECO:0000256" key="1">
    <source>
        <dbReference type="SAM" id="Phobius"/>
    </source>
</evidence>
<sequence>MLAVHQYVEQPGKGTRVQLIQHKTVSAGSPVERADGGRDWSELTDKEVMEEMETSPDWRSYEDNAFESYRSLGKVFDWLSSVALGSPHITRKRIMLLLFAISATGGMWLFLILAEVIGSSGLKPNYMTFISQLSPLSVDTGAAIVSIFPAVGLLFAPLAYLQFETDYTCQCCRQPFALASEGRYYRPNLDIQQTRSGRKVNGFRILRCEKCGELVKKEADWSLRD</sequence>
<accession>A0ABD5PEB8</accession>
<comment type="caution">
    <text evidence="2">The sequence shown here is derived from an EMBL/GenBank/DDBJ whole genome shotgun (WGS) entry which is preliminary data.</text>
</comment>
<organism evidence="2 3">
    <name type="scientific">Halobium salinum</name>
    <dbReference type="NCBI Taxonomy" id="1364940"/>
    <lineage>
        <taxon>Archaea</taxon>
        <taxon>Methanobacteriati</taxon>
        <taxon>Methanobacteriota</taxon>
        <taxon>Stenosarchaea group</taxon>
        <taxon>Halobacteria</taxon>
        <taxon>Halobacteriales</taxon>
        <taxon>Haloferacaceae</taxon>
        <taxon>Halobium</taxon>
    </lineage>
</organism>
<keyword evidence="1" id="KW-0812">Transmembrane</keyword>
<dbReference type="RefSeq" id="WP_267622880.1">
    <property type="nucleotide sequence ID" value="NZ_JAODIW010000006.1"/>
</dbReference>
<keyword evidence="3" id="KW-1185">Reference proteome</keyword>
<protein>
    <submittedName>
        <fullName evidence="2">Uncharacterized protein</fullName>
    </submittedName>
</protein>
<evidence type="ECO:0000313" key="3">
    <source>
        <dbReference type="Proteomes" id="UP001595921"/>
    </source>
</evidence>